<dbReference type="PROSITE" id="PS50203">
    <property type="entry name" value="CALPAIN_CAT"/>
    <property type="match status" value="1"/>
</dbReference>
<feature type="chain" id="PRO_5026776737" description="Calpain catalytic domain-containing protein" evidence="2">
    <location>
        <begin position="20"/>
        <end position="381"/>
    </location>
</feature>
<organism evidence="4 5">
    <name type="scientific">Frigoriglobus tundricola</name>
    <dbReference type="NCBI Taxonomy" id="2774151"/>
    <lineage>
        <taxon>Bacteria</taxon>
        <taxon>Pseudomonadati</taxon>
        <taxon>Planctomycetota</taxon>
        <taxon>Planctomycetia</taxon>
        <taxon>Gemmatales</taxon>
        <taxon>Gemmataceae</taxon>
        <taxon>Frigoriglobus</taxon>
    </lineage>
</organism>
<keyword evidence="2" id="KW-0732">Signal</keyword>
<dbReference type="GO" id="GO:0006508">
    <property type="term" value="P:proteolysis"/>
    <property type="evidence" value="ECO:0007669"/>
    <property type="project" value="InterPro"/>
</dbReference>
<proteinExistence type="predicted"/>
<protein>
    <recommendedName>
        <fullName evidence="3">Calpain catalytic domain-containing protein</fullName>
    </recommendedName>
</protein>
<dbReference type="RefSeq" id="WP_171471514.1">
    <property type="nucleotide sequence ID" value="NZ_CP053452.2"/>
</dbReference>
<sequence>MATRYFWLPLVLAAPVALAGPTDSKPGRFVAAVVDTQFTHWDKNRDGRLSREEIDAAVGNPAVAGDEAAAAAALHVYFRNNPKADPLTPAFVAEAAKKSLPAERRDQAQKAQHFQSDYDRFRNHIRTAPHDLFTGTAPQLKGMSQGALGDCYFVSVVGAAVHAHRQRVLQMFRPAKDGACELDFPDGTKVLVRKLTDAQIALGSTAGEQGRWLNVLEEGFGQVRFARQAKKQPGDIPLDVISRGGDPATAIALLTGHKAECVDVLKHANDHAATARLRATMIASSKGRLLMDCGTPETGTPPGVPGGHCYAVLGFDAATDTVHLWNPWGNTFHPKKEPYGLMNGYPVKDGRFDVPLGDFVKIFGYFDWETHEPLNPAPKKR</sequence>
<evidence type="ECO:0000313" key="4">
    <source>
        <dbReference type="EMBL" id="QJW95799.1"/>
    </source>
</evidence>
<dbReference type="InterPro" id="IPR018247">
    <property type="entry name" value="EF_Hand_1_Ca_BS"/>
</dbReference>
<dbReference type="PROSITE" id="PS00018">
    <property type="entry name" value="EF_HAND_1"/>
    <property type="match status" value="1"/>
</dbReference>
<accession>A0A6M5YP02</accession>
<gene>
    <name evidence="4" type="ORF">FTUN_3353</name>
</gene>
<keyword evidence="5" id="KW-1185">Reference proteome</keyword>
<dbReference type="InterPro" id="IPR038765">
    <property type="entry name" value="Papain-like_cys_pep_sf"/>
</dbReference>
<dbReference type="SUPFAM" id="SSF54001">
    <property type="entry name" value="Cysteine proteinases"/>
    <property type="match status" value="1"/>
</dbReference>
<name>A0A6M5YP02_9BACT</name>
<dbReference type="KEGG" id="ftj:FTUN_3353"/>
<evidence type="ECO:0000256" key="2">
    <source>
        <dbReference type="SAM" id="SignalP"/>
    </source>
</evidence>
<reference evidence="5" key="1">
    <citation type="submission" date="2020-05" db="EMBL/GenBank/DDBJ databases">
        <title>Frigoriglobus tundricola gen. nov., sp. nov., a psychrotolerant cellulolytic planctomycete of the family Gemmataceae with two divergent copies of 16S rRNA gene.</title>
        <authorList>
            <person name="Kulichevskaya I.S."/>
            <person name="Ivanova A.A."/>
            <person name="Naumoff D.G."/>
            <person name="Beletsky A.V."/>
            <person name="Rijpstra W.I.C."/>
            <person name="Sinninghe Damste J.S."/>
            <person name="Mardanov A.V."/>
            <person name="Ravin N.V."/>
            <person name="Dedysh S.N."/>
        </authorList>
    </citation>
    <scope>NUCLEOTIDE SEQUENCE [LARGE SCALE GENOMIC DNA]</scope>
    <source>
        <strain evidence="5">PL17</strain>
    </source>
</reference>
<feature type="domain" description="Calpain catalytic" evidence="3">
    <location>
        <begin position="212"/>
        <end position="367"/>
    </location>
</feature>
<dbReference type="EMBL" id="CP053452">
    <property type="protein sequence ID" value="QJW95799.1"/>
    <property type="molecule type" value="Genomic_DNA"/>
</dbReference>
<comment type="caution">
    <text evidence="1">Lacks conserved residue(s) required for the propagation of feature annotation.</text>
</comment>
<dbReference type="AlphaFoldDB" id="A0A6M5YP02"/>
<evidence type="ECO:0000259" key="3">
    <source>
        <dbReference type="PROSITE" id="PS50203"/>
    </source>
</evidence>
<dbReference type="Proteomes" id="UP000503447">
    <property type="component" value="Chromosome"/>
</dbReference>
<evidence type="ECO:0000256" key="1">
    <source>
        <dbReference type="PROSITE-ProRule" id="PRU00239"/>
    </source>
</evidence>
<dbReference type="InterPro" id="IPR001300">
    <property type="entry name" value="Peptidase_C2_calpain_cat"/>
</dbReference>
<dbReference type="GO" id="GO:0004198">
    <property type="term" value="F:calcium-dependent cysteine-type endopeptidase activity"/>
    <property type="evidence" value="ECO:0007669"/>
    <property type="project" value="InterPro"/>
</dbReference>
<feature type="signal peptide" evidence="2">
    <location>
        <begin position="1"/>
        <end position="19"/>
    </location>
</feature>
<evidence type="ECO:0000313" key="5">
    <source>
        <dbReference type="Proteomes" id="UP000503447"/>
    </source>
</evidence>